<evidence type="ECO:0000256" key="2">
    <source>
        <dbReference type="SAM" id="SignalP"/>
    </source>
</evidence>
<dbReference type="Gene3D" id="2.40.30.170">
    <property type="match status" value="1"/>
</dbReference>
<organism evidence="3 4">
    <name type="scientific">Ottowia cancrivicina</name>
    <dbReference type="NCBI Taxonomy" id="3040346"/>
    <lineage>
        <taxon>Bacteria</taxon>
        <taxon>Pseudomonadati</taxon>
        <taxon>Pseudomonadota</taxon>
        <taxon>Betaproteobacteria</taxon>
        <taxon>Burkholderiales</taxon>
        <taxon>Comamonadaceae</taxon>
        <taxon>Ottowia</taxon>
    </lineage>
</organism>
<keyword evidence="2" id="KW-0732">Signal</keyword>
<feature type="compositionally biased region" description="Low complexity" evidence="1">
    <location>
        <begin position="335"/>
        <end position="371"/>
    </location>
</feature>
<name>A0AAW6RLS7_9BURK</name>
<accession>A0AAW6RLS7</accession>
<reference evidence="3 4" key="1">
    <citation type="submission" date="2023-04" db="EMBL/GenBank/DDBJ databases">
        <title>Ottowia paracancer sp. nov., isolated from human stomach.</title>
        <authorList>
            <person name="Song Y."/>
        </authorList>
    </citation>
    <scope>NUCLEOTIDE SEQUENCE [LARGE SCALE GENOMIC DNA]</scope>
    <source>
        <strain evidence="3 4">10c7w1</strain>
    </source>
</reference>
<dbReference type="GO" id="GO:0005886">
    <property type="term" value="C:plasma membrane"/>
    <property type="evidence" value="ECO:0007669"/>
    <property type="project" value="TreeGrafter"/>
</dbReference>
<dbReference type="PANTHER" id="PTHR30438:SF2">
    <property type="entry name" value="MEMBRANE PROTEIN"/>
    <property type="match status" value="1"/>
</dbReference>
<dbReference type="EMBL" id="JARVII010000001">
    <property type="protein sequence ID" value="MDG9698335.1"/>
    <property type="molecule type" value="Genomic_DNA"/>
</dbReference>
<feature type="chain" id="PRO_5043566265" evidence="2">
    <location>
        <begin position="30"/>
        <end position="371"/>
    </location>
</feature>
<dbReference type="Gene3D" id="2.40.50.100">
    <property type="match status" value="1"/>
</dbReference>
<dbReference type="PANTHER" id="PTHR30438">
    <property type="entry name" value="36 KDA ANTIGEN-RELATED"/>
    <property type="match status" value="1"/>
</dbReference>
<protein>
    <submittedName>
        <fullName evidence="3">HlyD family efflux transporter periplasmic adaptor subunit</fullName>
    </submittedName>
</protein>
<gene>
    <name evidence="3" type="ORF">QB898_01130</name>
</gene>
<feature type="region of interest" description="Disordered" evidence="1">
    <location>
        <begin position="334"/>
        <end position="371"/>
    </location>
</feature>
<dbReference type="PROSITE" id="PS51257">
    <property type="entry name" value="PROKAR_LIPOPROTEIN"/>
    <property type="match status" value="1"/>
</dbReference>
<dbReference type="Gene3D" id="1.10.287.470">
    <property type="entry name" value="Helix hairpin bin"/>
    <property type="match status" value="1"/>
</dbReference>
<sequence length="371" mass="39750">MTAAFARLALRFNCPPLRFFLLAAALALAGCQKLPPWWPQWWPGARQQALPEGIYRANGRLELTRVDVAAKYPGRLREAAFQEGERVQAGQVLAVQEDGELQAKLAQARAALARARSEQARARAGQAAQSRKAALARLEWQQAQSLLRQQQISPVELEKRQLALDAETAVLEAAQGAVQTAGHAAEEAQAQIELAQAMLESLQLRAPLDGRVEYRLAEPGAMLAPGSRVATLLDAGDAWLTVFFPAAVAGRLKVGDEARVTLEGLSAALPATVALVDEQAQFTPKYVETASERENLVYRVKLRIPRETALAWPGVLKGGVTGDGYVRTDSQPWPAQLQVQAQTQTQAGPESAAQAPQEKAAGAAPADGGAP</sequence>
<keyword evidence="4" id="KW-1185">Reference proteome</keyword>
<comment type="caution">
    <text evidence="3">The sequence shown here is derived from an EMBL/GenBank/DDBJ whole genome shotgun (WGS) entry which is preliminary data.</text>
</comment>
<evidence type="ECO:0000313" key="4">
    <source>
        <dbReference type="Proteomes" id="UP001237156"/>
    </source>
</evidence>
<dbReference type="RefSeq" id="WP_279523463.1">
    <property type="nucleotide sequence ID" value="NZ_JARVII010000001.1"/>
</dbReference>
<dbReference type="SUPFAM" id="SSF111369">
    <property type="entry name" value="HlyD-like secretion proteins"/>
    <property type="match status" value="1"/>
</dbReference>
<proteinExistence type="predicted"/>
<evidence type="ECO:0000256" key="1">
    <source>
        <dbReference type="SAM" id="MobiDB-lite"/>
    </source>
</evidence>
<evidence type="ECO:0000313" key="3">
    <source>
        <dbReference type="EMBL" id="MDG9698335.1"/>
    </source>
</evidence>
<dbReference type="AlphaFoldDB" id="A0AAW6RLS7"/>
<feature type="signal peptide" evidence="2">
    <location>
        <begin position="1"/>
        <end position="29"/>
    </location>
</feature>
<dbReference type="Proteomes" id="UP001237156">
    <property type="component" value="Unassembled WGS sequence"/>
</dbReference>